<proteinExistence type="predicted"/>
<evidence type="ECO:0000256" key="1">
    <source>
        <dbReference type="SAM" id="SignalP"/>
    </source>
</evidence>
<evidence type="ECO:0000313" key="2">
    <source>
        <dbReference type="EMBL" id="MFC0049791.1"/>
    </source>
</evidence>
<protein>
    <submittedName>
        <fullName evidence="2">Uncharacterized protein</fullName>
    </submittedName>
</protein>
<name>A0ABV6BFY1_9GAMM</name>
<feature type="chain" id="PRO_5046909189" evidence="1">
    <location>
        <begin position="25"/>
        <end position="186"/>
    </location>
</feature>
<dbReference type="Proteomes" id="UP001589813">
    <property type="component" value="Unassembled WGS sequence"/>
</dbReference>
<dbReference type="RefSeq" id="WP_377246324.1">
    <property type="nucleotide sequence ID" value="NZ_JBHLXP010000004.1"/>
</dbReference>
<comment type="caution">
    <text evidence="2">The sequence shown here is derived from an EMBL/GenBank/DDBJ whole genome shotgun (WGS) entry which is preliminary data.</text>
</comment>
<gene>
    <name evidence="2" type="ORF">ACFFJP_15940</name>
</gene>
<keyword evidence="3" id="KW-1185">Reference proteome</keyword>
<reference evidence="2 3" key="1">
    <citation type="submission" date="2024-09" db="EMBL/GenBank/DDBJ databases">
        <authorList>
            <person name="Sun Q."/>
            <person name="Mori K."/>
        </authorList>
    </citation>
    <scope>NUCLEOTIDE SEQUENCE [LARGE SCALE GENOMIC DNA]</scope>
    <source>
        <strain evidence="2 3">KCTC 23315</strain>
    </source>
</reference>
<keyword evidence="1" id="KW-0732">Signal</keyword>
<sequence length="186" mass="19984">MNTTHFFRPLLLTSALILTTPAMANNWMSVYQQGVQGDATANEQAIATLSTASAAAPEDLQLQAMLGAVETAAAKHAMLPWNKMKAAEQGLSKLDKTLRQLDPQDRTQAIVTMQVHTIAGCTFINLPDLFNRFEEGYALLKNQIQSPAFGFAPAAAQQALYSCGAKAASKAGDEALAKTWQQQSAQ</sequence>
<evidence type="ECO:0000313" key="3">
    <source>
        <dbReference type="Proteomes" id="UP001589813"/>
    </source>
</evidence>
<accession>A0ABV6BFY1</accession>
<organism evidence="2 3">
    <name type="scientific">Rheinheimera tilapiae</name>
    <dbReference type="NCBI Taxonomy" id="875043"/>
    <lineage>
        <taxon>Bacteria</taxon>
        <taxon>Pseudomonadati</taxon>
        <taxon>Pseudomonadota</taxon>
        <taxon>Gammaproteobacteria</taxon>
        <taxon>Chromatiales</taxon>
        <taxon>Chromatiaceae</taxon>
        <taxon>Rheinheimera</taxon>
    </lineage>
</organism>
<feature type="signal peptide" evidence="1">
    <location>
        <begin position="1"/>
        <end position="24"/>
    </location>
</feature>
<dbReference type="EMBL" id="JBHLXP010000004">
    <property type="protein sequence ID" value="MFC0049791.1"/>
    <property type="molecule type" value="Genomic_DNA"/>
</dbReference>